<evidence type="ECO:0000256" key="9">
    <source>
        <dbReference type="ARBA" id="ARBA00022840"/>
    </source>
</evidence>
<keyword evidence="4" id="KW-0288">FMN</keyword>
<comment type="catalytic activity">
    <reaction evidence="12">
        <text>FMN + ATP + H(+) = FAD + diphosphate</text>
        <dbReference type="Rhea" id="RHEA:17237"/>
        <dbReference type="ChEBI" id="CHEBI:15378"/>
        <dbReference type="ChEBI" id="CHEBI:30616"/>
        <dbReference type="ChEBI" id="CHEBI:33019"/>
        <dbReference type="ChEBI" id="CHEBI:57692"/>
        <dbReference type="ChEBI" id="CHEBI:58210"/>
        <dbReference type="EC" id="2.7.7.2"/>
    </reaction>
</comment>
<accession>A0A1I7SNR3</accession>
<evidence type="ECO:0000259" key="13">
    <source>
        <dbReference type="Pfam" id="PF01507"/>
    </source>
</evidence>
<name>A0A1I7SNR3_BURXY</name>
<sequence>MKTECEFTDAGWPHFLRACPLLSWHYVDIWRLLRALCVPYCSLYDKGFTSLGDRTKTKPNKVLMTDNGK</sequence>
<evidence type="ECO:0000256" key="1">
    <source>
        <dbReference type="ARBA" id="ARBA00004726"/>
    </source>
</evidence>
<keyword evidence="7" id="KW-0547">Nucleotide-binding</keyword>
<dbReference type="Proteomes" id="UP000095284">
    <property type="component" value="Unplaced"/>
</dbReference>
<evidence type="ECO:0000256" key="10">
    <source>
        <dbReference type="ARBA" id="ARBA00031145"/>
    </source>
</evidence>
<dbReference type="PANTHER" id="PTHR23293">
    <property type="entry name" value="FAD SYNTHETASE-RELATED FMN ADENYLYLTRANSFERASE"/>
    <property type="match status" value="1"/>
</dbReference>
<evidence type="ECO:0000256" key="7">
    <source>
        <dbReference type="ARBA" id="ARBA00022741"/>
    </source>
</evidence>
<evidence type="ECO:0000256" key="2">
    <source>
        <dbReference type="ARBA" id="ARBA00012393"/>
    </source>
</evidence>
<dbReference type="Gene3D" id="3.40.50.620">
    <property type="entry name" value="HUPs"/>
    <property type="match status" value="1"/>
</dbReference>
<evidence type="ECO:0000313" key="14">
    <source>
        <dbReference type="Proteomes" id="UP000095284"/>
    </source>
</evidence>
<evidence type="ECO:0000256" key="5">
    <source>
        <dbReference type="ARBA" id="ARBA00022679"/>
    </source>
</evidence>
<dbReference type="SUPFAM" id="SSF52402">
    <property type="entry name" value="Adenine nucleotide alpha hydrolases-like"/>
    <property type="match status" value="1"/>
</dbReference>
<dbReference type="InterPro" id="IPR014729">
    <property type="entry name" value="Rossmann-like_a/b/a_fold"/>
</dbReference>
<organism evidence="14 15">
    <name type="scientific">Bursaphelenchus xylophilus</name>
    <name type="common">Pinewood nematode worm</name>
    <name type="synonym">Aphelenchoides xylophilus</name>
    <dbReference type="NCBI Taxonomy" id="6326"/>
    <lineage>
        <taxon>Eukaryota</taxon>
        <taxon>Metazoa</taxon>
        <taxon>Ecdysozoa</taxon>
        <taxon>Nematoda</taxon>
        <taxon>Chromadorea</taxon>
        <taxon>Rhabditida</taxon>
        <taxon>Tylenchina</taxon>
        <taxon>Tylenchomorpha</taxon>
        <taxon>Aphelenchoidea</taxon>
        <taxon>Aphelenchoididae</taxon>
        <taxon>Bursaphelenchus</taxon>
    </lineage>
</organism>
<dbReference type="PANTHER" id="PTHR23293:SF9">
    <property type="entry name" value="FAD SYNTHASE"/>
    <property type="match status" value="1"/>
</dbReference>
<keyword evidence="6" id="KW-0548">Nucleotidyltransferase</keyword>
<dbReference type="Pfam" id="PF01507">
    <property type="entry name" value="PAPS_reduct"/>
    <property type="match status" value="1"/>
</dbReference>
<evidence type="ECO:0000256" key="6">
    <source>
        <dbReference type="ARBA" id="ARBA00022695"/>
    </source>
</evidence>
<evidence type="ECO:0000313" key="15">
    <source>
        <dbReference type="WBParaSite" id="BXY_1470300.1"/>
    </source>
</evidence>
<dbReference type="InterPro" id="IPR002500">
    <property type="entry name" value="PAPS_reduct_dom"/>
</dbReference>
<dbReference type="GO" id="GO:0003919">
    <property type="term" value="F:FMN adenylyltransferase activity"/>
    <property type="evidence" value="ECO:0007669"/>
    <property type="project" value="UniProtKB-EC"/>
</dbReference>
<dbReference type="AlphaFoldDB" id="A0A1I7SNR3"/>
<dbReference type="eggNOG" id="KOG2644">
    <property type="taxonomic scope" value="Eukaryota"/>
</dbReference>
<evidence type="ECO:0000256" key="12">
    <source>
        <dbReference type="ARBA" id="ARBA00049494"/>
    </source>
</evidence>
<evidence type="ECO:0000256" key="4">
    <source>
        <dbReference type="ARBA" id="ARBA00022643"/>
    </source>
</evidence>
<dbReference type="GO" id="GO:0005524">
    <property type="term" value="F:ATP binding"/>
    <property type="evidence" value="ECO:0007669"/>
    <property type="project" value="UniProtKB-KW"/>
</dbReference>
<evidence type="ECO:0000256" key="11">
    <source>
        <dbReference type="ARBA" id="ARBA00031871"/>
    </source>
</evidence>
<comment type="pathway">
    <text evidence="1">Cofactor biosynthesis; FAD biosynthesis; FAD from FMN: step 1/1.</text>
</comment>
<keyword evidence="5" id="KW-0808">Transferase</keyword>
<keyword evidence="8" id="KW-0274">FAD</keyword>
<proteinExistence type="predicted"/>
<protein>
    <recommendedName>
        <fullName evidence="2">FAD synthase</fullName>
        <ecNumber evidence="2">2.7.7.2</ecNumber>
    </recommendedName>
    <alternativeName>
        <fullName evidence="10">FAD pyrophosphorylase</fullName>
    </alternativeName>
    <alternativeName>
        <fullName evidence="11">FMN adenylyltransferase</fullName>
    </alternativeName>
</protein>
<dbReference type="EC" id="2.7.7.2" evidence="2"/>
<evidence type="ECO:0000256" key="8">
    <source>
        <dbReference type="ARBA" id="ARBA00022827"/>
    </source>
</evidence>
<feature type="domain" description="Phosphoadenosine phosphosulphate reductase" evidence="13">
    <location>
        <begin position="3"/>
        <end position="59"/>
    </location>
</feature>
<dbReference type="GO" id="GO:0006747">
    <property type="term" value="P:FAD biosynthetic process"/>
    <property type="evidence" value="ECO:0007669"/>
    <property type="project" value="TreeGrafter"/>
</dbReference>
<keyword evidence="3" id="KW-0285">Flavoprotein</keyword>
<keyword evidence="9" id="KW-0067">ATP-binding</keyword>
<dbReference type="WBParaSite" id="BXY_1470300.1">
    <property type="protein sequence ID" value="BXY_1470300.1"/>
    <property type="gene ID" value="BXY_1470300"/>
</dbReference>
<evidence type="ECO:0000256" key="3">
    <source>
        <dbReference type="ARBA" id="ARBA00022630"/>
    </source>
</evidence>
<reference evidence="15" key="1">
    <citation type="submission" date="2016-11" db="UniProtKB">
        <authorList>
            <consortium name="WormBaseParasite"/>
        </authorList>
    </citation>
    <scope>IDENTIFICATION</scope>
</reference>